<evidence type="ECO:0000256" key="1">
    <source>
        <dbReference type="SAM" id="MobiDB-lite"/>
    </source>
</evidence>
<protein>
    <submittedName>
        <fullName evidence="2">Uncharacterized protein</fullName>
    </submittedName>
</protein>
<dbReference type="Proteomes" id="UP000724874">
    <property type="component" value="Unassembled WGS sequence"/>
</dbReference>
<accession>A0A9P5TUQ0</accession>
<proteinExistence type="predicted"/>
<evidence type="ECO:0000313" key="2">
    <source>
        <dbReference type="EMBL" id="KAF8911982.1"/>
    </source>
</evidence>
<feature type="region of interest" description="Disordered" evidence="1">
    <location>
        <begin position="389"/>
        <end position="447"/>
    </location>
</feature>
<feature type="compositionally biased region" description="Pro residues" evidence="1">
    <location>
        <begin position="1009"/>
        <end position="1019"/>
    </location>
</feature>
<feature type="compositionally biased region" description="Acidic residues" evidence="1">
    <location>
        <begin position="551"/>
        <end position="563"/>
    </location>
</feature>
<feature type="compositionally biased region" description="Polar residues" evidence="1">
    <location>
        <begin position="166"/>
        <end position="175"/>
    </location>
</feature>
<comment type="caution">
    <text evidence="2">The sequence shown here is derived from an EMBL/GenBank/DDBJ whole genome shotgun (WGS) entry which is preliminary data.</text>
</comment>
<name>A0A9P5TUQ0_GYMJU</name>
<feature type="region of interest" description="Disordered" evidence="1">
    <location>
        <begin position="1"/>
        <end position="20"/>
    </location>
</feature>
<dbReference type="SUPFAM" id="SSF49313">
    <property type="entry name" value="Cadherin-like"/>
    <property type="match status" value="1"/>
</dbReference>
<keyword evidence="3" id="KW-1185">Reference proteome</keyword>
<dbReference type="GO" id="GO:0016020">
    <property type="term" value="C:membrane"/>
    <property type="evidence" value="ECO:0007669"/>
    <property type="project" value="InterPro"/>
</dbReference>
<feature type="compositionally biased region" description="Polar residues" evidence="1">
    <location>
        <begin position="537"/>
        <end position="549"/>
    </location>
</feature>
<dbReference type="InterPro" id="IPR015919">
    <property type="entry name" value="Cadherin-like_sf"/>
</dbReference>
<feature type="region of interest" description="Disordered" evidence="1">
    <location>
        <begin position="537"/>
        <end position="586"/>
    </location>
</feature>
<dbReference type="OrthoDB" id="5593376at2759"/>
<reference evidence="2" key="1">
    <citation type="submission" date="2020-11" db="EMBL/GenBank/DDBJ databases">
        <authorList>
            <consortium name="DOE Joint Genome Institute"/>
            <person name="Ahrendt S."/>
            <person name="Riley R."/>
            <person name="Andreopoulos W."/>
            <person name="LaButti K."/>
            <person name="Pangilinan J."/>
            <person name="Ruiz-duenas F.J."/>
            <person name="Barrasa J.M."/>
            <person name="Sanchez-Garcia M."/>
            <person name="Camarero S."/>
            <person name="Miyauchi S."/>
            <person name="Serrano A."/>
            <person name="Linde D."/>
            <person name="Babiker R."/>
            <person name="Drula E."/>
            <person name="Ayuso-Fernandez I."/>
            <person name="Pacheco R."/>
            <person name="Padilla G."/>
            <person name="Ferreira P."/>
            <person name="Barriuso J."/>
            <person name="Kellner H."/>
            <person name="Castanera R."/>
            <person name="Alfaro M."/>
            <person name="Ramirez L."/>
            <person name="Pisabarro A.G."/>
            <person name="Kuo A."/>
            <person name="Tritt A."/>
            <person name="Lipzen A."/>
            <person name="He G."/>
            <person name="Yan M."/>
            <person name="Ng V."/>
            <person name="Cullen D."/>
            <person name="Martin F."/>
            <person name="Rosso M.-N."/>
            <person name="Henrissat B."/>
            <person name="Hibbett D."/>
            <person name="Martinez A.T."/>
            <person name="Grigoriev I.V."/>
        </authorList>
    </citation>
    <scope>NUCLEOTIDE SEQUENCE</scope>
    <source>
        <strain evidence="2">AH 44721</strain>
    </source>
</reference>
<evidence type="ECO:0000313" key="3">
    <source>
        <dbReference type="Proteomes" id="UP000724874"/>
    </source>
</evidence>
<feature type="region of interest" description="Disordered" evidence="1">
    <location>
        <begin position="127"/>
        <end position="175"/>
    </location>
</feature>
<feature type="region of interest" description="Disordered" evidence="1">
    <location>
        <begin position="339"/>
        <end position="358"/>
    </location>
</feature>
<dbReference type="GO" id="GO:0005509">
    <property type="term" value="F:calcium ion binding"/>
    <property type="evidence" value="ECO:0007669"/>
    <property type="project" value="InterPro"/>
</dbReference>
<organism evidence="2 3">
    <name type="scientific">Gymnopilus junonius</name>
    <name type="common">Spectacular rustgill mushroom</name>
    <name type="synonym">Gymnopilus spectabilis subsp. junonius</name>
    <dbReference type="NCBI Taxonomy" id="109634"/>
    <lineage>
        <taxon>Eukaryota</taxon>
        <taxon>Fungi</taxon>
        <taxon>Dikarya</taxon>
        <taxon>Basidiomycota</taxon>
        <taxon>Agaricomycotina</taxon>
        <taxon>Agaricomycetes</taxon>
        <taxon>Agaricomycetidae</taxon>
        <taxon>Agaricales</taxon>
        <taxon>Agaricineae</taxon>
        <taxon>Hymenogastraceae</taxon>
        <taxon>Gymnopilus</taxon>
    </lineage>
</organism>
<feature type="compositionally biased region" description="Polar residues" evidence="1">
    <location>
        <begin position="437"/>
        <end position="447"/>
    </location>
</feature>
<gene>
    <name evidence="2" type="ORF">CPB84DRAFT_1760939</name>
</gene>
<feature type="region of interest" description="Disordered" evidence="1">
    <location>
        <begin position="92"/>
        <end position="115"/>
    </location>
</feature>
<feature type="region of interest" description="Disordered" evidence="1">
    <location>
        <begin position="1009"/>
        <end position="1040"/>
    </location>
</feature>
<sequence length="1040" mass="111637">MDSLYAQEPALGEMDTTPPDMPSFVPDLTLLPQDYQPELPVGRFDQPMQLPLPSFMSTPMDQIDPLLHRSADFTVAADPFAMITPAAELSLSLSPPQSHVPSPSAHASSPSFAAGATPTLESTLEQVAVPGGRSRTNTSLSPPSNPSTFHSLSPNSSASVPVSNATLEESVSQQKPQTMIGKMLKDIAVTAIDAGDAFENSHGAVEQATKFARLKNRIDAVVAILNEMTLDNKDAPVFPLPLQHNLSLVSGTEQVIPSLPVLIPQTEPTVDIAQLAVSDQSRKRCASELEEHRTLKALKREPQDDTPLSLSIQDAPIISTSSVPFPHPQPIGYPNVPPLLPAVPGSRPSSRPPTPPPSVFVPGNSFQQTSITAAFPAFLPAAPTPSAPPPVPLPMAASNPQPPYPLPHSSWSDPIVPTRHHHSLSAGSTKGPLSGVPSGSTHSAGAFPSTSVLAPLTQHSTVPSNGPISVGNPVGRMSRSGSISGTNFRNPFITYPYNEPYSDPATAAWHVARASGSASRPGQSNWYFEPHKTFTFTTSSAPHTAHNSPSDGEDDDDDSDSDESTSGKTAAQHGSGDRPSTSAVSDLPAEYQGDVDRIFFEFLNKLCSNLDATDAKGEQIHQTLMAKKMQRLDESPDFRPFKFRIQAFTNAFMDELAKQGYPEAKIPMKKARNYLWHQPHILRFNEDGKKAKSKGNHIWNVEARKAGEGQWEFRPFQRKLAGTPPSVAYCGLRWSWKPHVWHPQCSFKKVPVAFSSPSLPSWLSWKNGELSGIPPPDAESCQVTAIAKFAFDSKEDQVVHTFTISIAPVSALDSASYSRSRRPSLVGEPPKRSTSDSALFQIPQKASIRMDDTRVIRVLQNVAQRVTDKAESQFVSASSPKGGGELQDLVKQKHVLEQTVDAYDRAISGQAPMDSRRLAVAAQHVVLQAAQTVIADRTVASGGVPTPQTETVAIQSVSVNELTNKTQDAIAMAVKMNGTTSNEVDIIVAATSILKSQTPVIESPTVAIPPQPRIAPPGVPASRIASAFPPSNLAPLPEYS</sequence>
<feature type="compositionally biased region" description="Low complexity" evidence="1">
    <location>
        <begin position="92"/>
        <end position="114"/>
    </location>
</feature>
<dbReference type="AlphaFoldDB" id="A0A9P5TUQ0"/>
<dbReference type="EMBL" id="JADNYJ010000003">
    <property type="protein sequence ID" value="KAF8911982.1"/>
    <property type="molecule type" value="Genomic_DNA"/>
</dbReference>
<feature type="compositionally biased region" description="Low complexity" evidence="1">
    <location>
        <begin position="133"/>
        <end position="165"/>
    </location>
</feature>